<feature type="compositionally biased region" description="Polar residues" evidence="1">
    <location>
        <begin position="26"/>
        <end position="44"/>
    </location>
</feature>
<accession>A0ABS1DHB7</accession>
<sequence length="181" mass="20937">MTTNSDDGDDKKLKLKKPGKLELSKTVEQGQVKQSFSHGRSKQVSVEVKRKRTYQRGESGRMTEVRQGSGQQEAEKAFEPSGGQQPPAGERQQPAQARQQPAGSRGGTPKENATRTLEREQQRAGRTLTDSERQARLRALEQAERDKEERERRRQEEEERRRRQAEEEAKRREEEEKRRQA</sequence>
<reference evidence="3 4" key="1">
    <citation type="journal article" date="2020" name="Microorganisms">
        <title>Osmotic Adaptation and Compatible Solute Biosynthesis of Phototrophic Bacteria as Revealed from Genome Analyses.</title>
        <authorList>
            <person name="Imhoff J.F."/>
            <person name="Rahn T."/>
            <person name="Kunzel S."/>
            <person name="Keller A."/>
            <person name="Neulinger S.C."/>
        </authorList>
    </citation>
    <scope>NUCLEOTIDE SEQUENCE [LARGE SCALE GENOMIC DNA]</scope>
    <source>
        <strain evidence="3 4">DSM 9895</strain>
    </source>
</reference>
<protein>
    <recommendedName>
        <fullName evidence="2">Initiation factor 2 associated domain-containing protein</fullName>
    </recommendedName>
</protein>
<feature type="compositionally biased region" description="Low complexity" evidence="1">
    <location>
        <begin position="82"/>
        <end position="103"/>
    </location>
</feature>
<comment type="caution">
    <text evidence="3">The sequence shown here is derived from an EMBL/GenBank/DDBJ whole genome shotgun (WGS) entry which is preliminary data.</text>
</comment>
<feature type="non-terminal residue" evidence="3">
    <location>
        <position position="181"/>
    </location>
</feature>
<evidence type="ECO:0000256" key="1">
    <source>
        <dbReference type="SAM" id="MobiDB-lite"/>
    </source>
</evidence>
<proteinExistence type="predicted"/>
<dbReference type="EMBL" id="NRRL01000048">
    <property type="protein sequence ID" value="MBK1669411.1"/>
    <property type="molecule type" value="Genomic_DNA"/>
</dbReference>
<evidence type="ECO:0000313" key="4">
    <source>
        <dbReference type="Proteomes" id="UP001296873"/>
    </source>
</evidence>
<evidence type="ECO:0000259" key="2">
    <source>
        <dbReference type="Pfam" id="PF08364"/>
    </source>
</evidence>
<feature type="domain" description="Initiation factor 2 associated" evidence="2">
    <location>
        <begin position="18"/>
        <end position="54"/>
    </location>
</feature>
<feature type="compositionally biased region" description="Basic and acidic residues" evidence="1">
    <location>
        <begin position="112"/>
        <end position="181"/>
    </location>
</feature>
<dbReference type="Proteomes" id="UP001296873">
    <property type="component" value="Unassembled WGS sequence"/>
</dbReference>
<feature type="region of interest" description="Disordered" evidence="1">
    <location>
        <begin position="1"/>
        <end position="181"/>
    </location>
</feature>
<keyword evidence="4" id="KW-1185">Reference proteome</keyword>
<dbReference type="Pfam" id="PF08364">
    <property type="entry name" value="IF2_assoc"/>
    <property type="match status" value="1"/>
</dbReference>
<dbReference type="RefSeq" id="WP_200341744.1">
    <property type="nucleotide sequence ID" value="NZ_NRRL01000048.1"/>
</dbReference>
<organism evidence="3 4">
    <name type="scientific">Rhodovibrio sodomensis</name>
    <dbReference type="NCBI Taxonomy" id="1088"/>
    <lineage>
        <taxon>Bacteria</taxon>
        <taxon>Pseudomonadati</taxon>
        <taxon>Pseudomonadota</taxon>
        <taxon>Alphaproteobacteria</taxon>
        <taxon>Rhodospirillales</taxon>
        <taxon>Rhodovibrionaceae</taxon>
        <taxon>Rhodovibrio</taxon>
    </lineage>
</organism>
<evidence type="ECO:0000313" key="3">
    <source>
        <dbReference type="EMBL" id="MBK1669411.1"/>
    </source>
</evidence>
<dbReference type="InterPro" id="IPR013575">
    <property type="entry name" value="IF2_assoc_dom_bac"/>
</dbReference>
<name>A0ABS1DHB7_9PROT</name>
<gene>
    <name evidence="3" type="ORF">CKO28_15335</name>
</gene>